<comment type="function">
    <text evidence="15 17">Poorly processive, error-prone DNA polymerase involved in untargeted mutagenesis. Copies undamaged DNA at stalled replication forks, which arise in vivo from mismatched or misaligned primer ends. These misaligned primers can be extended by PolIV. Exhibits no 3'-5' exonuclease (proofreading) activity. May be involved in translesional synthesis, in conjunction with the beta clamp from PolIII.</text>
</comment>
<dbReference type="Proteomes" id="UP000240739">
    <property type="component" value="Unassembled WGS sequence"/>
</dbReference>
<dbReference type="Pfam" id="PF00817">
    <property type="entry name" value="IMS"/>
    <property type="match status" value="1"/>
</dbReference>
<evidence type="ECO:0000256" key="6">
    <source>
        <dbReference type="ARBA" id="ARBA00022679"/>
    </source>
</evidence>
<dbReference type="GO" id="GO:0003887">
    <property type="term" value="F:DNA-directed DNA polymerase activity"/>
    <property type="evidence" value="ECO:0007669"/>
    <property type="project" value="UniProtKB-UniRule"/>
</dbReference>
<dbReference type="GO" id="GO:0003684">
    <property type="term" value="F:damaged DNA binding"/>
    <property type="evidence" value="ECO:0007669"/>
    <property type="project" value="InterPro"/>
</dbReference>
<dbReference type="AlphaFoldDB" id="A0A2T4UCS8"/>
<dbReference type="InterPro" id="IPR017961">
    <property type="entry name" value="DNA_pol_Y-fam_little_finger"/>
</dbReference>
<keyword evidence="8 17" id="KW-0235">DNA replication</keyword>
<evidence type="ECO:0000256" key="9">
    <source>
        <dbReference type="ARBA" id="ARBA00022723"/>
    </source>
</evidence>
<dbReference type="InterPro" id="IPR050116">
    <property type="entry name" value="DNA_polymerase-Y"/>
</dbReference>
<evidence type="ECO:0000256" key="5">
    <source>
        <dbReference type="ARBA" id="ARBA00022490"/>
    </source>
</evidence>
<evidence type="ECO:0000256" key="2">
    <source>
        <dbReference type="ARBA" id="ARBA00010945"/>
    </source>
</evidence>
<dbReference type="PANTHER" id="PTHR11076">
    <property type="entry name" value="DNA REPAIR POLYMERASE UMUC / TRANSFERASE FAMILY MEMBER"/>
    <property type="match status" value="1"/>
</dbReference>
<dbReference type="InterPro" id="IPR043128">
    <property type="entry name" value="Rev_trsase/Diguanyl_cyclase"/>
</dbReference>
<feature type="binding site" evidence="17">
    <location>
        <position position="171"/>
    </location>
    <ligand>
        <name>Mg(2+)</name>
        <dbReference type="ChEBI" id="CHEBI:18420"/>
    </ligand>
</feature>
<feature type="region of interest" description="Disordered" evidence="18">
    <location>
        <begin position="23"/>
        <end position="160"/>
    </location>
</feature>
<evidence type="ECO:0000256" key="14">
    <source>
        <dbReference type="ARBA" id="ARBA00023204"/>
    </source>
</evidence>
<dbReference type="HAMAP" id="MF_01113">
    <property type="entry name" value="DNApol_IV"/>
    <property type="match status" value="1"/>
</dbReference>
<feature type="site" description="Substrate discrimination" evidence="17">
    <location>
        <position position="176"/>
    </location>
</feature>
<dbReference type="GO" id="GO:0006261">
    <property type="term" value="P:DNA-templated DNA replication"/>
    <property type="evidence" value="ECO:0007669"/>
    <property type="project" value="UniProtKB-UniRule"/>
</dbReference>
<evidence type="ECO:0000256" key="17">
    <source>
        <dbReference type="HAMAP-Rule" id="MF_01113"/>
    </source>
</evidence>
<evidence type="ECO:0000256" key="13">
    <source>
        <dbReference type="ARBA" id="ARBA00023125"/>
    </source>
</evidence>
<dbReference type="GO" id="GO:0000287">
    <property type="term" value="F:magnesium ion binding"/>
    <property type="evidence" value="ECO:0007669"/>
    <property type="project" value="UniProtKB-UniRule"/>
</dbReference>
<dbReference type="Gene3D" id="3.40.1170.60">
    <property type="match status" value="1"/>
</dbReference>
<comment type="cofactor">
    <cofactor evidence="17">
        <name>Mg(2+)</name>
        <dbReference type="ChEBI" id="CHEBI:18420"/>
    </cofactor>
    <text evidence="17">Binds 2 magnesium ions per subunit.</text>
</comment>
<evidence type="ECO:0000313" key="20">
    <source>
        <dbReference type="EMBL" id="PTL55035.1"/>
    </source>
</evidence>
<evidence type="ECO:0000256" key="7">
    <source>
        <dbReference type="ARBA" id="ARBA00022695"/>
    </source>
</evidence>
<feature type="compositionally biased region" description="Polar residues" evidence="18">
    <location>
        <begin position="36"/>
        <end position="46"/>
    </location>
</feature>
<reference evidence="20 21" key="1">
    <citation type="submission" date="2018-03" db="EMBL/GenBank/DDBJ databases">
        <title>Aquarubrobacter algicola gen. nov., sp. nov., a novel actinobacterium isolated from shallow eutrophic lake during the end of cyanobacterial harmful algal blooms.</title>
        <authorList>
            <person name="Chun S.J."/>
        </authorList>
    </citation>
    <scope>NUCLEOTIDE SEQUENCE [LARGE SCALE GENOMIC DNA]</scope>
    <source>
        <strain evidence="20 21">Seoho-28</strain>
    </source>
</reference>
<dbReference type="EMBL" id="PYYB01000004">
    <property type="protein sequence ID" value="PTL55035.1"/>
    <property type="molecule type" value="Genomic_DNA"/>
</dbReference>
<keyword evidence="5 17" id="KW-0963">Cytoplasm</keyword>
<proteinExistence type="inferred from homology"/>
<dbReference type="SUPFAM" id="SSF56672">
    <property type="entry name" value="DNA/RNA polymerases"/>
    <property type="match status" value="1"/>
</dbReference>
<comment type="similarity">
    <text evidence="2 17">Belongs to the DNA polymerase type-Y family.</text>
</comment>
<dbReference type="PROSITE" id="PS50173">
    <property type="entry name" value="UMUC"/>
    <property type="match status" value="1"/>
</dbReference>
<evidence type="ECO:0000256" key="16">
    <source>
        <dbReference type="ARBA" id="ARBA00049244"/>
    </source>
</evidence>
<dbReference type="PANTHER" id="PTHR11076:SF33">
    <property type="entry name" value="DNA POLYMERASE KAPPA"/>
    <property type="match status" value="1"/>
</dbReference>
<comment type="catalytic activity">
    <reaction evidence="16 17">
        <text>DNA(n) + a 2'-deoxyribonucleoside 5'-triphosphate = DNA(n+1) + diphosphate</text>
        <dbReference type="Rhea" id="RHEA:22508"/>
        <dbReference type="Rhea" id="RHEA-COMP:17339"/>
        <dbReference type="Rhea" id="RHEA-COMP:17340"/>
        <dbReference type="ChEBI" id="CHEBI:33019"/>
        <dbReference type="ChEBI" id="CHEBI:61560"/>
        <dbReference type="ChEBI" id="CHEBI:173112"/>
        <dbReference type="EC" id="2.7.7.7"/>
    </reaction>
</comment>
<dbReference type="EC" id="2.7.7.7" evidence="17"/>
<feature type="compositionally biased region" description="Low complexity" evidence="18">
    <location>
        <begin position="135"/>
        <end position="147"/>
    </location>
</feature>
<dbReference type="Gene3D" id="1.10.150.20">
    <property type="entry name" value="5' to 3' exonuclease, C-terminal subdomain"/>
    <property type="match status" value="1"/>
</dbReference>
<feature type="binding site" evidence="17">
    <location>
        <position position="265"/>
    </location>
    <ligand>
        <name>Mg(2+)</name>
        <dbReference type="ChEBI" id="CHEBI:18420"/>
    </ligand>
</feature>
<dbReference type="GO" id="GO:0005829">
    <property type="term" value="C:cytosol"/>
    <property type="evidence" value="ECO:0007669"/>
    <property type="project" value="TreeGrafter"/>
</dbReference>
<dbReference type="InterPro" id="IPR001126">
    <property type="entry name" value="UmuC"/>
</dbReference>
<keyword evidence="10 17" id="KW-0227">DNA damage</keyword>
<evidence type="ECO:0000256" key="12">
    <source>
        <dbReference type="ARBA" id="ARBA00022932"/>
    </source>
</evidence>
<gene>
    <name evidence="17" type="primary">dinB</name>
    <name evidence="20" type="ORF">C7Y72_20915</name>
</gene>
<evidence type="ECO:0000256" key="8">
    <source>
        <dbReference type="ARBA" id="ARBA00022705"/>
    </source>
</evidence>
<evidence type="ECO:0000256" key="4">
    <source>
        <dbReference type="ARBA" id="ARBA00022457"/>
    </source>
</evidence>
<dbReference type="Pfam" id="PF11799">
    <property type="entry name" value="IMS_C"/>
    <property type="match status" value="1"/>
</dbReference>
<keyword evidence="21" id="KW-1185">Reference proteome</keyword>
<dbReference type="CDD" id="cd03586">
    <property type="entry name" value="PolY_Pol_IV_kappa"/>
    <property type="match status" value="1"/>
</dbReference>
<comment type="subunit">
    <text evidence="3 17">Monomer.</text>
</comment>
<dbReference type="InterPro" id="IPR036775">
    <property type="entry name" value="DNA_pol_Y-fam_lit_finger_sf"/>
</dbReference>
<name>A0A2T4UCS8_9ACTN</name>
<feature type="active site" evidence="17">
    <location>
        <position position="266"/>
    </location>
</feature>
<evidence type="ECO:0000259" key="19">
    <source>
        <dbReference type="PROSITE" id="PS50173"/>
    </source>
</evidence>
<dbReference type="GO" id="GO:0006281">
    <property type="term" value="P:DNA repair"/>
    <property type="evidence" value="ECO:0007669"/>
    <property type="project" value="UniProtKB-UniRule"/>
</dbReference>
<dbReference type="Gene3D" id="3.30.70.270">
    <property type="match status" value="1"/>
</dbReference>
<organism evidence="20 21">
    <name type="scientific">Paraconexibacter algicola</name>
    <dbReference type="NCBI Taxonomy" id="2133960"/>
    <lineage>
        <taxon>Bacteria</taxon>
        <taxon>Bacillati</taxon>
        <taxon>Actinomycetota</taxon>
        <taxon>Thermoleophilia</taxon>
        <taxon>Solirubrobacterales</taxon>
        <taxon>Paraconexibacteraceae</taxon>
        <taxon>Paraconexibacter</taxon>
    </lineage>
</organism>
<dbReference type="SUPFAM" id="SSF100879">
    <property type="entry name" value="Lesion bypass DNA polymerase (Y-family), little finger domain"/>
    <property type="match status" value="1"/>
</dbReference>
<evidence type="ECO:0000256" key="18">
    <source>
        <dbReference type="SAM" id="MobiDB-lite"/>
    </source>
</evidence>
<dbReference type="InterPro" id="IPR022880">
    <property type="entry name" value="DNApol_IV"/>
</dbReference>
<sequence length="516" mass="54506">MAATRCPGGPRGSGACRCACASAPTAPPPPRVARSDGSTSTGASSCPGTARGSTAGARLAARRSATAPSASRTSRCRAARRSPSACAGAASPCPSSTAAPTSAGASTTSPARPSARWASAPPARSSRPSDRRAGATRPDPTGTGTRTCVRIPSGPRRTIGGDVSRRIAHLDIDAFYASVELQRRPELRGLPVIVSGDGPRAVVTTASYEARRFGVGSAMPTAQARRLCPDAVLVPPDFEAYRAASRTVMALVRATVDTVEVVGLDEAYLDLTGLFSPKAEMRRLVQRIRETTGLSASVGIGPSKLVAKVASDAEKPRGFLVLEREEAVRRFADASPGLVPGIGPKTVERLAALGIETLAQLAATPDEILADRFGTNQGPWLRRRGAFLDDAPVSEERIAVSESRERTFDVDVREPHEMEEHLRRMAAELCDGLTRQDRRARTIAIKVRLDDWTTVTRARTIPEYTAEPDRVAGVAVELLRAYAPARPVRLLGVRMASFAHEAAANAGRGDQLALEV</sequence>
<keyword evidence="4 17" id="KW-0515">Mutator protein</keyword>
<dbReference type="FunFam" id="3.30.1490.100:FF:000004">
    <property type="entry name" value="DNA polymerase IV"/>
    <property type="match status" value="1"/>
</dbReference>
<dbReference type="NCBIfam" id="NF002677">
    <property type="entry name" value="PRK02406.1"/>
    <property type="match status" value="1"/>
</dbReference>
<dbReference type="GO" id="GO:0009432">
    <property type="term" value="P:SOS response"/>
    <property type="evidence" value="ECO:0007669"/>
    <property type="project" value="TreeGrafter"/>
</dbReference>
<keyword evidence="11 17" id="KW-0460">Magnesium</keyword>
<evidence type="ECO:0000313" key="21">
    <source>
        <dbReference type="Proteomes" id="UP000240739"/>
    </source>
</evidence>
<feature type="compositionally biased region" description="Low complexity" evidence="18">
    <location>
        <begin position="47"/>
        <end position="73"/>
    </location>
</feature>
<evidence type="ECO:0000256" key="3">
    <source>
        <dbReference type="ARBA" id="ARBA00011245"/>
    </source>
</evidence>
<accession>A0A2T4UCS8</accession>
<comment type="subcellular location">
    <subcellularLocation>
        <location evidence="1 17">Cytoplasm</location>
    </subcellularLocation>
</comment>
<dbReference type="InterPro" id="IPR043502">
    <property type="entry name" value="DNA/RNA_pol_sf"/>
</dbReference>
<feature type="compositionally biased region" description="Low complexity" evidence="18">
    <location>
        <begin position="81"/>
        <end position="126"/>
    </location>
</feature>
<evidence type="ECO:0000256" key="1">
    <source>
        <dbReference type="ARBA" id="ARBA00004496"/>
    </source>
</evidence>
<keyword evidence="13 17" id="KW-0238">DNA-binding</keyword>
<dbReference type="FunFam" id="3.40.1170.60:FF:000001">
    <property type="entry name" value="DNA polymerase IV"/>
    <property type="match status" value="1"/>
</dbReference>
<keyword evidence="6 17" id="KW-0808">Transferase</keyword>
<evidence type="ECO:0000256" key="10">
    <source>
        <dbReference type="ARBA" id="ARBA00022763"/>
    </source>
</evidence>
<keyword evidence="12 17" id="KW-0239">DNA-directed DNA polymerase</keyword>
<evidence type="ECO:0000256" key="15">
    <source>
        <dbReference type="ARBA" id="ARBA00025589"/>
    </source>
</evidence>
<comment type="caution">
    <text evidence="20">The sequence shown here is derived from an EMBL/GenBank/DDBJ whole genome shotgun (WGS) entry which is preliminary data.</text>
</comment>
<protein>
    <recommendedName>
        <fullName evidence="17">DNA polymerase IV</fullName>
        <shortName evidence="17">Pol IV</shortName>
        <ecNumber evidence="17">2.7.7.7</ecNumber>
    </recommendedName>
</protein>
<keyword evidence="14 17" id="KW-0234">DNA repair</keyword>
<evidence type="ECO:0000256" key="11">
    <source>
        <dbReference type="ARBA" id="ARBA00022842"/>
    </source>
</evidence>
<keyword evidence="7 17" id="KW-0548">Nucleotidyltransferase</keyword>
<feature type="domain" description="UmuC" evidence="19">
    <location>
        <begin position="167"/>
        <end position="343"/>
    </location>
</feature>
<keyword evidence="9 17" id="KW-0479">Metal-binding</keyword>
<dbReference type="Gene3D" id="3.30.1490.100">
    <property type="entry name" value="DNA polymerase, Y-family, little finger domain"/>
    <property type="match status" value="1"/>
</dbReference>
<dbReference type="GO" id="GO:0042276">
    <property type="term" value="P:error-prone translesion synthesis"/>
    <property type="evidence" value="ECO:0007669"/>
    <property type="project" value="TreeGrafter"/>
</dbReference>